<dbReference type="AlphaFoldDB" id="K9YS30"/>
<evidence type="ECO:0000256" key="1">
    <source>
        <dbReference type="ARBA" id="ARBA00022448"/>
    </source>
</evidence>
<dbReference type="InterPro" id="IPR003593">
    <property type="entry name" value="AAA+_ATPase"/>
</dbReference>
<evidence type="ECO:0000256" key="3">
    <source>
        <dbReference type="ARBA" id="ARBA00022840"/>
    </source>
</evidence>
<evidence type="ECO:0000313" key="6">
    <source>
        <dbReference type="Proteomes" id="UP000010482"/>
    </source>
</evidence>
<name>K9YS30_DACS8</name>
<dbReference type="InterPro" id="IPR003439">
    <property type="entry name" value="ABC_transporter-like_ATP-bd"/>
</dbReference>
<dbReference type="GO" id="GO:0016887">
    <property type="term" value="F:ATP hydrolysis activity"/>
    <property type="evidence" value="ECO:0007669"/>
    <property type="project" value="InterPro"/>
</dbReference>
<organism evidence="5 6">
    <name type="scientific">Dactylococcopsis salina (strain PCC 8305)</name>
    <name type="common">Myxobactron salinum</name>
    <dbReference type="NCBI Taxonomy" id="13035"/>
    <lineage>
        <taxon>Bacteria</taxon>
        <taxon>Bacillati</taxon>
        <taxon>Cyanobacteriota</taxon>
        <taxon>Cyanophyceae</taxon>
        <taxon>Nodosilineales</taxon>
        <taxon>Cymatolegaceae</taxon>
        <taxon>Dactylococcopsis</taxon>
    </lineage>
</organism>
<keyword evidence="6" id="KW-1185">Reference proteome</keyword>
<dbReference type="GO" id="GO:0005524">
    <property type="term" value="F:ATP binding"/>
    <property type="evidence" value="ECO:0007669"/>
    <property type="project" value="UniProtKB-KW"/>
</dbReference>
<proteinExistence type="predicted"/>
<reference evidence="5" key="1">
    <citation type="submission" date="2012-04" db="EMBL/GenBank/DDBJ databases">
        <title>Finished genome of Dactylococcopsis salina PCC 8305.</title>
        <authorList>
            <consortium name="US DOE Joint Genome Institute"/>
            <person name="Gugger M."/>
            <person name="Coursin T."/>
            <person name="Rippka R."/>
            <person name="Tandeau De Marsac N."/>
            <person name="Huntemann M."/>
            <person name="Wei C.-L."/>
            <person name="Han J."/>
            <person name="Detter J.C."/>
            <person name="Han C."/>
            <person name="Tapia R."/>
            <person name="Daligault H."/>
            <person name="Chen A."/>
            <person name="Krypides N."/>
            <person name="Mavromatis K."/>
            <person name="Markowitz V."/>
            <person name="Szeto E."/>
            <person name="Ivanova N."/>
            <person name="Ovchinnikova G."/>
            <person name="Pagani I."/>
            <person name="Pati A."/>
            <person name="Goodwin L."/>
            <person name="Peters L."/>
            <person name="Pitluck S."/>
            <person name="Woyke T."/>
            <person name="Kerfeld C."/>
        </authorList>
    </citation>
    <scope>NUCLEOTIDE SEQUENCE [LARGE SCALE GENOMIC DNA]</scope>
    <source>
        <strain evidence="5">PCC 8305</strain>
    </source>
</reference>
<keyword evidence="2" id="KW-0547">Nucleotide-binding</keyword>
<dbReference type="Gene3D" id="3.40.50.300">
    <property type="entry name" value="P-loop containing nucleotide triphosphate hydrolases"/>
    <property type="match status" value="1"/>
</dbReference>
<dbReference type="InterPro" id="IPR017911">
    <property type="entry name" value="MacB-like_ATP-bd"/>
</dbReference>
<dbReference type="GO" id="GO:0098796">
    <property type="term" value="C:membrane protein complex"/>
    <property type="evidence" value="ECO:0007669"/>
    <property type="project" value="UniProtKB-ARBA"/>
</dbReference>
<dbReference type="SMART" id="SM00382">
    <property type="entry name" value="AAA"/>
    <property type="match status" value="1"/>
</dbReference>
<evidence type="ECO:0000313" key="5">
    <source>
        <dbReference type="EMBL" id="AFZ49302.1"/>
    </source>
</evidence>
<evidence type="ECO:0000259" key="4">
    <source>
        <dbReference type="PROSITE" id="PS50893"/>
    </source>
</evidence>
<feature type="domain" description="ABC transporter" evidence="4">
    <location>
        <begin position="52"/>
        <end position="285"/>
    </location>
</feature>
<dbReference type="InterPro" id="IPR027417">
    <property type="entry name" value="P-loop_NTPase"/>
</dbReference>
<keyword evidence="1" id="KW-0813">Transport</keyword>
<dbReference type="PANTHER" id="PTHR24220">
    <property type="entry name" value="IMPORT ATP-BINDING PROTEIN"/>
    <property type="match status" value="1"/>
</dbReference>
<dbReference type="EMBL" id="CP003944">
    <property type="protein sequence ID" value="AFZ49302.1"/>
    <property type="molecule type" value="Genomic_DNA"/>
</dbReference>
<dbReference type="PANTHER" id="PTHR24220:SF86">
    <property type="entry name" value="ABC TRANSPORTER ABCH.1"/>
    <property type="match status" value="1"/>
</dbReference>
<dbReference type="eggNOG" id="COG1136">
    <property type="taxonomic scope" value="Bacteria"/>
</dbReference>
<dbReference type="GO" id="GO:0022857">
    <property type="term" value="F:transmembrane transporter activity"/>
    <property type="evidence" value="ECO:0007669"/>
    <property type="project" value="UniProtKB-ARBA"/>
</dbReference>
<keyword evidence="3" id="KW-0067">ATP-binding</keyword>
<dbReference type="STRING" id="13035.Dacsa_0518"/>
<protein>
    <submittedName>
        <fullName evidence="5">ABC-type antimicrobial peptide transport system, ATPase component</fullName>
    </submittedName>
</protein>
<dbReference type="KEGG" id="dsl:Dacsa_0518"/>
<gene>
    <name evidence="5" type="ORF">Dacsa_0518</name>
</gene>
<dbReference type="PROSITE" id="PS00211">
    <property type="entry name" value="ABC_TRANSPORTER_1"/>
    <property type="match status" value="1"/>
</dbReference>
<dbReference type="InterPro" id="IPR017871">
    <property type="entry name" value="ABC_transporter-like_CS"/>
</dbReference>
<accession>K9YS30</accession>
<dbReference type="GO" id="GO:0005886">
    <property type="term" value="C:plasma membrane"/>
    <property type="evidence" value="ECO:0007669"/>
    <property type="project" value="TreeGrafter"/>
</dbReference>
<dbReference type="SUPFAM" id="SSF52540">
    <property type="entry name" value="P-loop containing nucleoside triphosphate hydrolases"/>
    <property type="match status" value="1"/>
</dbReference>
<dbReference type="Proteomes" id="UP000010482">
    <property type="component" value="Chromosome"/>
</dbReference>
<dbReference type="CDD" id="cd03255">
    <property type="entry name" value="ABC_MJ0796_LolCDE_FtsE"/>
    <property type="match status" value="1"/>
</dbReference>
<dbReference type="Pfam" id="PF00005">
    <property type="entry name" value="ABC_tran"/>
    <property type="match status" value="1"/>
</dbReference>
<dbReference type="InterPro" id="IPR015854">
    <property type="entry name" value="ABC_transpr_LolD-like"/>
</dbReference>
<dbReference type="PROSITE" id="PS50893">
    <property type="entry name" value="ABC_TRANSPORTER_2"/>
    <property type="match status" value="1"/>
</dbReference>
<dbReference type="HOGENOM" id="CLU_000604_1_22_3"/>
<sequence length="285" mass="31213">MVGGLGFTLSLSKGGVSRSNAIPASKILAVNPSVGCRVAKPNINHNMKSTLIRLEDISKVYGTGNTAVHALNHVNLTVDDGEYCSIMGASGSGKSTTMNVIGCLDRPSDGRYYLDNQDISQLPNEQLAEIRNRKIGFVFQQFHLLSHLTALDNVMLPMIYAGVSVDERKERAVTALEKMGLGSRLHNQPNQLSGGQQQRVAIARAIVNNPRLLLADEPTGALDSRTVREVLDIFQELHDDGITVVMVTHEVEVARESKRIVWFRDGEVIYSHLTPEEMLEVAVKA</sequence>
<evidence type="ECO:0000256" key="2">
    <source>
        <dbReference type="ARBA" id="ARBA00022741"/>
    </source>
</evidence>
<dbReference type="FunFam" id="3.40.50.300:FF:000032">
    <property type="entry name" value="Export ABC transporter ATP-binding protein"/>
    <property type="match status" value="1"/>
</dbReference>